<feature type="transmembrane region" description="Helical" evidence="1">
    <location>
        <begin position="94"/>
        <end position="116"/>
    </location>
</feature>
<dbReference type="Proteomes" id="UP001386437">
    <property type="component" value="Unassembled WGS sequence"/>
</dbReference>
<name>A0ABU8IXX2_9BURK</name>
<comment type="caution">
    <text evidence="2">The sequence shown here is derived from an EMBL/GenBank/DDBJ whole genome shotgun (WGS) entry which is preliminary data.</text>
</comment>
<evidence type="ECO:0000313" key="3">
    <source>
        <dbReference type="Proteomes" id="UP001386437"/>
    </source>
</evidence>
<reference evidence="2 3" key="1">
    <citation type="journal article" date="2022" name="Arch. Microbiol.">
        <title>Paraburkholderia bengalensis sp. nov. isolated from roots of Oryza sativa, IR64.</title>
        <authorList>
            <person name="Nag P."/>
            <person name="Mondal N."/>
            <person name="Sarkar J."/>
            <person name="Das S."/>
        </authorList>
    </citation>
    <scope>NUCLEOTIDE SEQUENCE [LARGE SCALE GENOMIC DNA]</scope>
    <source>
        <strain evidence="2 3">IR64_4_BI</strain>
    </source>
</reference>
<gene>
    <name evidence="2" type="ORF">H3V53_25410</name>
</gene>
<keyword evidence="1" id="KW-0472">Membrane</keyword>
<feature type="transmembrane region" description="Helical" evidence="1">
    <location>
        <begin position="65"/>
        <end position="82"/>
    </location>
</feature>
<dbReference type="InterPro" id="IPR009495">
    <property type="entry name" value="NrsF"/>
</dbReference>
<protein>
    <submittedName>
        <fullName evidence="2">DUF1109 domain-containing protein</fullName>
    </submittedName>
</protein>
<keyword evidence="3" id="KW-1185">Reference proteome</keyword>
<feature type="transmembrane region" description="Helical" evidence="1">
    <location>
        <begin position="161"/>
        <end position="179"/>
    </location>
</feature>
<proteinExistence type="predicted"/>
<organism evidence="2 3">
    <name type="scientific">Paraburkholderia bengalensis</name>
    <dbReference type="NCBI Taxonomy" id="2747562"/>
    <lineage>
        <taxon>Bacteria</taxon>
        <taxon>Pseudomonadati</taxon>
        <taxon>Pseudomonadota</taxon>
        <taxon>Betaproteobacteria</taxon>
        <taxon>Burkholderiales</taxon>
        <taxon>Burkholderiaceae</taxon>
        <taxon>Paraburkholderia</taxon>
    </lineage>
</organism>
<keyword evidence="1" id="KW-0812">Transmembrane</keyword>
<dbReference type="RefSeq" id="WP_336600345.1">
    <property type="nucleotide sequence ID" value="NZ_JACFYJ010000050.1"/>
</dbReference>
<keyword evidence="1" id="KW-1133">Transmembrane helix</keyword>
<sequence length="216" mass="22697">MKTDMLIMMLAKGPRAPSRAAVRRRLGTGVMFGVAAALLLLVFAVPGGIPVQALAARLAMPVFWAKLALPVSMTAAGVALLSRLSQPGVPTERAWKLLCVPIVLVWLVALAVLAGAPASTREALILGHTWRACLTHIVHLSIPGFAALLIAMRGLAPTRPALAGAVTGVLAGAIGALAYCLRCPEMEPPFWATWYLVGMSVPAVIGAWVGPRAMRW</sequence>
<feature type="transmembrane region" description="Helical" evidence="1">
    <location>
        <begin position="128"/>
        <end position="149"/>
    </location>
</feature>
<dbReference type="EMBL" id="JACFYJ010000050">
    <property type="protein sequence ID" value="MEI6000411.1"/>
    <property type="molecule type" value="Genomic_DNA"/>
</dbReference>
<dbReference type="Pfam" id="PF06532">
    <property type="entry name" value="NrsF"/>
    <property type="match status" value="1"/>
</dbReference>
<feature type="transmembrane region" description="Helical" evidence="1">
    <location>
        <begin position="191"/>
        <end position="210"/>
    </location>
</feature>
<evidence type="ECO:0000313" key="2">
    <source>
        <dbReference type="EMBL" id="MEI6000411.1"/>
    </source>
</evidence>
<evidence type="ECO:0000256" key="1">
    <source>
        <dbReference type="SAM" id="Phobius"/>
    </source>
</evidence>
<accession>A0ABU8IXX2</accession>